<dbReference type="Pfam" id="PF06985">
    <property type="entry name" value="HET"/>
    <property type="match status" value="1"/>
</dbReference>
<comment type="caution">
    <text evidence="2">The sequence shown here is derived from an EMBL/GenBank/DDBJ whole genome shotgun (WGS) entry which is preliminary data.</text>
</comment>
<dbReference type="Proteomes" id="UP000297716">
    <property type="component" value="Unassembled WGS sequence"/>
</dbReference>
<feature type="domain" description="Heterokaryon incompatibility" evidence="1">
    <location>
        <begin position="31"/>
        <end position="186"/>
    </location>
</feature>
<organism evidence="2 3">
    <name type="scientific">Xylaria hypoxylon</name>
    <dbReference type="NCBI Taxonomy" id="37992"/>
    <lineage>
        <taxon>Eukaryota</taxon>
        <taxon>Fungi</taxon>
        <taxon>Dikarya</taxon>
        <taxon>Ascomycota</taxon>
        <taxon>Pezizomycotina</taxon>
        <taxon>Sordariomycetes</taxon>
        <taxon>Xylariomycetidae</taxon>
        <taxon>Xylariales</taxon>
        <taxon>Xylariaceae</taxon>
        <taxon>Xylaria</taxon>
    </lineage>
</organism>
<keyword evidence="3" id="KW-1185">Reference proteome</keyword>
<dbReference type="AlphaFoldDB" id="A0A4Z0Z5E5"/>
<proteinExistence type="predicted"/>
<dbReference type="STRING" id="37992.A0A4Z0Z5E5"/>
<evidence type="ECO:0000313" key="3">
    <source>
        <dbReference type="Proteomes" id="UP000297716"/>
    </source>
</evidence>
<gene>
    <name evidence="2" type="ORF">E0Z10_g1394</name>
</gene>
<dbReference type="EMBL" id="SKBN01000014">
    <property type="protein sequence ID" value="TGJ87428.1"/>
    <property type="molecule type" value="Genomic_DNA"/>
</dbReference>
<name>A0A4Z0Z5E5_9PEZI</name>
<dbReference type="PANTHER" id="PTHR33112:SF10">
    <property type="entry name" value="TOL"/>
    <property type="match status" value="1"/>
</dbReference>
<dbReference type="InterPro" id="IPR010730">
    <property type="entry name" value="HET"/>
</dbReference>
<dbReference type="OrthoDB" id="5125733at2759"/>
<dbReference type="PANTHER" id="PTHR33112">
    <property type="entry name" value="DOMAIN PROTEIN, PUTATIVE-RELATED"/>
    <property type="match status" value="1"/>
</dbReference>
<protein>
    <recommendedName>
        <fullName evidence="1">Heterokaryon incompatibility domain-containing protein</fullName>
    </recommendedName>
</protein>
<accession>A0A4Z0Z5E5</accession>
<evidence type="ECO:0000313" key="2">
    <source>
        <dbReference type="EMBL" id="TGJ87428.1"/>
    </source>
</evidence>
<sequence>MPTRLIDIGESQDRKHARLVITRTSEIQAPYLALSYCWGAGVKLTTALRDDNLQELQSYIIEEELPKTHRDMFQLARDLGFRYIWIDALCIVQGNEEDWAYESKRMAQVYGNAALTIIAGRAADSRDGFLENRCRPITGPCAIPFYDEDISQKLALGETEMGNIWISLPRSVKFGPVSERGWCFQESLLSSRALVFGEEQLRFHCQELEIQEGGGVGRPLPYRIRNPYDESYASNPDSKPLGFQKLDDQELARRWLIFWYREVLGLYTIRKLSNPTDVLAAISGMAQIAKARIRSRYLAGLWEADSK</sequence>
<reference evidence="2 3" key="1">
    <citation type="submission" date="2019-03" db="EMBL/GenBank/DDBJ databases">
        <title>Draft genome sequence of Xylaria hypoxylon DSM 108379, a ubiquitous saprotrophic-parasitic fungi on hardwood.</title>
        <authorList>
            <person name="Buettner E."/>
            <person name="Leonhardt S."/>
            <person name="Gebauer A.M."/>
            <person name="Liers C."/>
            <person name="Hofrichter M."/>
            <person name="Kellner H."/>
        </authorList>
    </citation>
    <scope>NUCLEOTIDE SEQUENCE [LARGE SCALE GENOMIC DNA]</scope>
    <source>
        <strain evidence="2 3">DSM 108379</strain>
    </source>
</reference>
<evidence type="ECO:0000259" key="1">
    <source>
        <dbReference type="Pfam" id="PF06985"/>
    </source>
</evidence>